<dbReference type="AlphaFoldDB" id="A0A560BFM8"/>
<feature type="region of interest" description="Disordered" evidence="4">
    <location>
        <begin position="335"/>
        <end position="359"/>
    </location>
</feature>
<evidence type="ECO:0000256" key="2">
    <source>
        <dbReference type="ARBA" id="ARBA00022676"/>
    </source>
</evidence>
<evidence type="ECO:0000313" key="7">
    <source>
        <dbReference type="Proteomes" id="UP000316083"/>
    </source>
</evidence>
<protein>
    <submittedName>
        <fullName evidence="6">Rhamnopyranosyl-N-acetylglucosaminyl-diphospho-decaprenol beta-1,3/1,4-galactofuranosyltransferase</fullName>
    </submittedName>
</protein>
<dbReference type="Gene3D" id="3.90.550.10">
    <property type="entry name" value="Spore Coat Polysaccharide Biosynthesis Protein SpsA, Chain A"/>
    <property type="match status" value="1"/>
</dbReference>
<evidence type="ECO:0000259" key="5">
    <source>
        <dbReference type="Pfam" id="PF00535"/>
    </source>
</evidence>
<evidence type="ECO:0000256" key="1">
    <source>
        <dbReference type="ARBA" id="ARBA00006739"/>
    </source>
</evidence>
<dbReference type="Pfam" id="PF00535">
    <property type="entry name" value="Glycos_transf_2"/>
    <property type="match status" value="1"/>
</dbReference>
<dbReference type="RefSeq" id="WP_145674872.1">
    <property type="nucleotide sequence ID" value="NZ_VITF01000003.1"/>
</dbReference>
<dbReference type="SUPFAM" id="SSF53448">
    <property type="entry name" value="Nucleotide-diphospho-sugar transferases"/>
    <property type="match status" value="1"/>
</dbReference>
<reference evidence="6 7" key="1">
    <citation type="submission" date="2019-06" db="EMBL/GenBank/DDBJ databases">
        <title>Genomic Encyclopedia of Type Strains, Phase IV (KMG-V): Genome sequencing to study the core and pangenomes of soil and plant-associated prokaryotes.</title>
        <authorList>
            <person name="Whitman W."/>
        </authorList>
    </citation>
    <scope>NUCLEOTIDE SEQUENCE [LARGE SCALE GENOMIC DNA]</scope>
    <source>
        <strain evidence="6 7">BR 11796</strain>
    </source>
</reference>
<dbReference type="PANTHER" id="PTHR43179:SF12">
    <property type="entry name" value="GALACTOFURANOSYLTRANSFERASE GLFT2"/>
    <property type="match status" value="1"/>
</dbReference>
<evidence type="ECO:0000256" key="4">
    <source>
        <dbReference type="SAM" id="MobiDB-lite"/>
    </source>
</evidence>
<comment type="similarity">
    <text evidence="1">Belongs to the glycosyltransferase 2 family.</text>
</comment>
<proteinExistence type="inferred from homology"/>
<name>A0A560BFM8_AZOBR</name>
<dbReference type="Proteomes" id="UP000316083">
    <property type="component" value="Unassembled WGS sequence"/>
</dbReference>
<comment type="caution">
    <text evidence="6">The sequence shown here is derived from an EMBL/GenBank/DDBJ whole genome shotgun (WGS) entry which is preliminary data.</text>
</comment>
<sequence>MAHDTFSANDGPADKVSADIAPADIASGDIASGDIASGDIAHGVVAIVVTHNRLPLLATCVAAILGQQPRPERLVVVDSGSGDGTPEWLAAQAEEWDDALVVVRQANCGSAGAYHTAFETALGLGARWIWSTDDDGIPQPGALAELLVQARHHGLSMVGPLVLAAEDRTTLAFPMQGTRDPDSLMARAVDGLAPGTIALFNGTLIGRAVFERIGNVKREMFIWGDEYEFTLRARRAGLKVGTAVKALHVHPGMSRTEHKVLGGRLGTVETMRADRAPHFFRNMGYIHANYEKAGVIPRMIAKYTAHYLVNRDFRGLRVFLDSYLSGLRDEYPEELKRPPVRLPLPERPRTAPSSSSEVA</sequence>
<organism evidence="6 7">
    <name type="scientific">Azospirillum brasilense</name>
    <dbReference type="NCBI Taxonomy" id="192"/>
    <lineage>
        <taxon>Bacteria</taxon>
        <taxon>Pseudomonadati</taxon>
        <taxon>Pseudomonadota</taxon>
        <taxon>Alphaproteobacteria</taxon>
        <taxon>Rhodospirillales</taxon>
        <taxon>Azospirillaceae</taxon>
        <taxon>Azospirillum</taxon>
    </lineage>
</organism>
<feature type="domain" description="Glycosyltransferase 2-like" evidence="5">
    <location>
        <begin position="47"/>
        <end position="190"/>
    </location>
</feature>
<keyword evidence="3 6" id="KW-0808">Transferase</keyword>
<keyword evidence="2" id="KW-0328">Glycosyltransferase</keyword>
<evidence type="ECO:0000256" key="3">
    <source>
        <dbReference type="ARBA" id="ARBA00022679"/>
    </source>
</evidence>
<accession>A0A560BFM8</accession>
<dbReference type="EMBL" id="VITF01000003">
    <property type="protein sequence ID" value="TWA71423.1"/>
    <property type="molecule type" value="Genomic_DNA"/>
</dbReference>
<dbReference type="PANTHER" id="PTHR43179">
    <property type="entry name" value="RHAMNOSYLTRANSFERASE WBBL"/>
    <property type="match status" value="1"/>
</dbReference>
<dbReference type="GO" id="GO:0016757">
    <property type="term" value="F:glycosyltransferase activity"/>
    <property type="evidence" value="ECO:0007669"/>
    <property type="project" value="UniProtKB-KW"/>
</dbReference>
<gene>
    <name evidence="6" type="ORF">FBZ82_103398</name>
</gene>
<evidence type="ECO:0000313" key="6">
    <source>
        <dbReference type="EMBL" id="TWA71423.1"/>
    </source>
</evidence>
<dbReference type="InterPro" id="IPR001173">
    <property type="entry name" value="Glyco_trans_2-like"/>
</dbReference>
<dbReference type="InterPro" id="IPR029044">
    <property type="entry name" value="Nucleotide-diphossugar_trans"/>
</dbReference>